<dbReference type="RefSeq" id="WP_117656965.1">
    <property type="nucleotide sequence ID" value="NZ_QSFS01000004.1"/>
</dbReference>
<reference evidence="3 4" key="1">
    <citation type="submission" date="2018-08" db="EMBL/GenBank/DDBJ databases">
        <title>A genome reference for cultivated species of the human gut microbiota.</title>
        <authorList>
            <person name="Zou Y."/>
            <person name="Xue W."/>
            <person name="Luo G."/>
        </authorList>
    </citation>
    <scope>NUCLEOTIDE SEQUENCE [LARGE SCALE GENOMIC DNA]</scope>
    <source>
        <strain evidence="2 3">AF42-21</strain>
        <strain evidence="1 4">AM42-8</strain>
    </source>
</reference>
<dbReference type="EMBL" id="QRNS01000004">
    <property type="protein sequence ID" value="RHK65419.1"/>
    <property type="molecule type" value="Genomic_DNA"/>
</dbReference>
<protein>
    <submittedName>
        <fullName evidence="2">Uncharacterized protein</fullName>
    </submittedName>
</protein>
<organism evidence="2 3">
    <name type="scientific">Dorea formicigenerans</name>
    <dbReference type="NCBI Taxonomy" id="39486"/>
    <lineage>
        <taxon>Bacteria</taxon>
        <taxon>Bacillati</taxon>
        <taxon>Bacillota</taxon>
        <taxon>Clostridia</taxon>
        <taxon>Lachnospirales</taxon>
        <taxon>Lachnospiraceae</taxon>
        <taxon>Dorea</taxon>
    </lineage>
</organism>
<comment type="caution">
    <text evidence="2">The sequence shown here is derived from an EMBL/GenBank/DDBJ whole genome shotgun (WGS) entry which is preliminary data.</text>
</comment>
<evidence type="ECO:0000313" key="2">
    <source>
        <dbReference type="EMBL" id="RHK65419.1"/>
    </source>
</evidence>
<proteinExistence type="predicted"/>
<dbReference type="EMBL" id="QSFS01000004">
    <property type="protein sequence ID" value="RHA71339.1"/>
    <property type="molecule type" value="Genomic_DNA"/>
</dbReference>
<name>A0A415H9X6_9FIRM</name>
<dbReference type="Proteomes" id="UP000284152">
    <property type="component" value="Unassembled WGS sequence"/>
</dbReference>
<gene>
    <name evidence="2" type="ORF">DW054_04170</name>
    <name evidence="1" type="ORF">DW924_04740</name>
</gene>
<accession>A0A415H9X6</accession>
<evidence type="ECO:0000313" key="4">
    <source>
        <dbReference type="Proteomes" id="UP000285642"/>
    </source>
</evidence>
<evidence type="ECO:0000313" key="3">
    <source>
        <dbReference type="Proteomes" id="UP000284152"/>
    </source>
</evidence>
<sequence>MQDLWLKQDGKNDTITCKKGTRLDYVLVTPVVFERYKYTMSMIPESDERFEKDWNISDHRMHVVDIEENDMRKNNYKNTESRILYSVLERMFPDGGETYTFEEVKRLFEEEGVYPKNFEAALSTCIEEGWIIDCGNGNYTR</sequence>
<evidence type="ECO:0000313" key="1">
    <source>
        <dbReference type="EMBL" id="RHA71339.1"/>
    </source>
</evidence>
<dbReference type="AlphaFoldDB" id="A0A415H9X6"/>
<dbReference type="Proteomes" id="UP000285642">
    <property type="component" value="Unassembled WGS sequence"/>
</dbReference>